<accession>A0A7Y6TXE3</accession>
<reference evidence="1 2" key="1">
    <citation type="submission" date="2020-06" db="EMBL/GenBank/DDBJ databases">
        <title>Schlegella sp. ID0723 isolated from air conditioner.</title>
        <authorList>
            <person name="Kim D.Y."/>
            <person name="Kim D.-U."/>
        </authorList>
    </citation>
    <scope>NUCLEOTIDE SEQUENCE [LARGE SCALE GENOMIC DNA]</scope>
    <source>
        <strain evidence="1 2">ID0723</strain>
    </source>
</reference>
<protein>
    <submittedName>
        <fullName evidence="1">Uncharacterized protein</fullName>
    </submittedName>
</protein>
<keyword evidence="2" id="KW-1185">Reference proteome</keyword>
<sequence length="52" mass="5555">MVVAFALVGPFAGGPQWLLFNKYVGYLIEHAFRSSLLPVWLGLFAAGAVMGA</sequence>
<evidence type="ECO:0000313" key="2">
    <source>
        <dbReference type="Proteomes" id="UP000529637"/>
    </source>
</evidence>
<name>A0A7Y6TXE3_9BURK</name>
<organism evidence="1 2">
    <name type="scientific">Piscinibacter koreensis</name>
    <dbReference type="NCBI Taxonomy" id="2742824"/>
    <lineage>
        <taxon>Bacteria</taxon>
        <taxon>Pseudomonadati</taxon>
        <taxon>Pseudomonadota</taxon>
        <taxon>Betaproteobacteria</taxon>
        <taxon>Burkholderiales</taxon>
        <taxon>Sphaerotilaceae</taxon>
        <taxon>Piscinibacter</taxon>
    </lineage>
</organism>
<dbReference type="RefSeq" id="WP_176069931.1">
    <property type="nucleotide sequence ID" value="NZ_JABWMJ010000007.1"/>
</dbReference>
<dbReference type="AlphaFoldDB" id="A0A7Y6TXE3"/>
<comment type="caution">
    <text evidence="1">The sequence shown here is derived from an EMBL/GenBank/DDBJ whole genome shotgun (WGS) entry which is preliminary data.</text>
</comment>
<dbReference type="Proteomes" id="UP000529637">
    <property type="component" value="Unassembled WGS sequence"/>
</dbReference>
<dbReference type="EMBL" id="JABWMJ010000007">
    <property type="protein sequence ID" value="NUZ07068.1"/>
    <property type="molecule type" value="Genomic_DNA"/>
</dbReference>
<gene>
    <name evidence="1" type="ORF">HQN59_14985</name>
</gene>
<proteinExistence type="predicted"/>
<evidence type="ECO:0000313" key="1">
    <source>
        <dbReference type="EMBL" id="NUZ07068.1"/>
    </source>
</evidence>